<proteinExistence type="predicted"/>
<accession>A0A6J4PLF3</accession>
<dbReference type="PANTHER" id="PTHR43441:SF11">
    <property type="entry name" value="RIBOSOMAL-PROTEIN-SERINE ACETYLTRANSFERASE"/>
    <property type="match status" value="1"/>
</dbReference>
<keyword evidence="2" id="KW-0808">Transferase</keyword>
<dbReference type="GO" id="GO:1990189">
    <property type="term" value="F:protein N-terminal-serine acetyltransferase activity"/>
    <property type="evidence" value="ECO:0007669"/>
    <property type="project" value="TreeGrafter"/>
</dbReference>
<sequence>MGNLESIWPPYGVRLVEGDLAMRVVTDDDIPGLVGLALSGIHPPDQMPFAMPWTDDSPDELPANNVRYYSSVRAGFTPENFTLLFAVRWRDELVGVQGFSATDFALTRTGETGSWLGLAYHSHGIGTRMRRAICAFAFDELGATEVTSGAFLDNPASLAVSRKLGYRPNGVVRLKRRAVEVALNQKLVLTPDIFVRGDPVQVAGAAALRTFLKC</sequence>
<dbReference type="PROSITE" id="PS51186">
    <property type="entry name" value="GNAT"/>
    <property type="match status" value="1"/>
</dbReference>
<keyword evidence="2" id="KW-0689">Ribosomal protein</keyword>
<gene>
    <name evidence="2" type="ORF">AVDCRST_MAG75-3295</name>
</gene>
<dbReference type="AlphaFoldDB" id="A0A6J4PLF3"/>
<feature type="domain" description="N-acetyltransferase" evidence="1">
    <location>
        <begin position="20"/>
        <end position="186"/>
    </location>
</feature>
<dbReference type="EMBL" id="CADCUO010000241">
    <property type="protein sequence ID" value="CAA9418680.1"/>
    <property type="molecule type" value="Genomic_DNA"/>
</dbReference>
<dbReference type="Gene3D" id="3.40.630.30">
    <property type="match status" value="1"/>
</dbReference>
<dbReference type="InterPro" id="IPR051908">
    <property type="entry name" value="Ribosomal_N-acetyltransferase"/>
</dbReference>
<keyword evidence="2" id="KW-0687">Ribonucleoprotein</keyword>
<name>A0A6J4PLF3_9ACTN</name>
<organism evidence="2">
    <name type="scientific">uncultured Propionibacteriaceae bacterium</name>
    <dbReference type="NCBI Taxonomy" id="257457"/>
    <lineage>
        <taxon>Bacteria</taxon>
        <taxon>Bacillati</taxon>
        <taxon>Actinomycetota</taxon>
        <taxon>Actinomycetes</taxon>
        <taxon>Propionibacteriales</taxon>
        <taxon>Propionibacteriaceae</taxon>
        <taxon>environmental samples</taxon>
    </lineage>
</organism>
<dbReference type="SUPFAM" id="SSF55729">
    <property type="entry name" value="Acyl-CoA N-acyltransferases (Nat)"/>
    <property type="match status" value="1"/>
</dbReference>
<dbReference type="GO" id="GO:0008999">
    <property type="term" value="F:protein-N-terminal-alanine acetyltransferase activity"/>
    <property type="evidence" value="ECO:0007669"/>
    <property type="project" value="TreeGrafter"/>
</dbReference>
<protein>
    <submittedName>
        <fullName evidence="2">Acetyltransferases, including N-acetylases of ribosomal proteins</fullName>
    </submittedName>
</protein>
<dbReference type="PANTHER" id="PTHR43441">
    <property type="entry name" value="RIBOSOMAL-PROTEIN-SERINE ACETYLTRANSFERASE"/>
    <property type="match status" value="1"/>
</dbReference>
<dbReference type="InterPro" id="IPR000182">
    <property type="entry name" value="GNAT_dom"/>
</dbReference>
<evidence type="ECO:0000313" key="2">
    <source>
        <dbReference type="EMBL" id="CAA9418680.1"/>
    </source>
</evidence>
<dbReference type="GO" id="GO:0005737">
    <property type="term" value="C:cytoplasm"/>
    <property type="evidence" value="ECO:0007669"/>
    <property type="project" value="TreeGrafter"/>
</dbReference>
<dbReference type="InterPro" id="IPR016181">
    <property type="entry name" value="Acyl_CoA_acyltransferase"/>
</dbReference>
<reference evidence="2" key="1">
    <citation type="submission" date="2020-02" db="EMBL/GenBank/DDBJ databases">
        <authorList>
            <person name="Meier V. D."/>
        </authorList>
    </citation>
    <scope>NUCLEOTIDE SEQUENCE</scope>
    <source>
        <strain evidence="2">AVDCRST_MAG75</strain>
    </source>
</reference>
<evidence type="ECO:0000259" key="1">
    <source>
        <dbReference type="PROSITE" id="PS51186"/>
    </source>
</evidence>
<dbReference type="Pfam" id="PF13302">
    <property type="entry name" value="Acetyltransf_3"/>
    <property type="match status" value="1"/>
</dbReference>
<dbReference type="GO" id="GO:0005840">
    <property type="term" value="C:ribosome"/>
    <property type="evidence" value="ECO:0007669"/>
    <property type="project" value="UniProtKB-KW"/>
</dbReference>